<proteinExistence type="predicted"/>
<keyword evidence="1" id="KW-0472">Membrane</keyword>
<dbReference type="RefSeq" id="WP_122186282.1">
    <property type="nucleotide sequence ID" value="NZ_RFFH01000001.1"/>
</dbReference>
<dbReference type="EMBL" id="RFFH01000001">
    <property type="protein sequence ID" value="RMI35308.1"/>
    <property type="molecule type" value="Genomic_DNA"/>
</dbReference>
<organism evidence="2 3">
    <name type="scientific">Nocardia stercoris</name>
    <dbReference type="NCBI Taxonomy" id="2483361"/>
    <lineage>
        <taxon>Bacteria</taxon>
        <taxon>Bacillati</taxon>
        <taxon>Actinomycetota</taxon>
        <taxon>Actinomycetes</taxon>
        <taxon>Mycobacteriales</taxon>
        <taxon>Nocardiaceae</taxon>
        <taxon>Nocardia</taxon>
    </lineage>
</organism>
<accession>A0A3M2LKJ9</accession>
<dbReference type="OrthoDB" id="5140996at2"/>
<evidence type="ECO:0000313" key="2">
    <source>
        <dbReference type="EMBL" id="RMI35308.1"/>
    </source>
</evidence>
<protein>
    <submittedName>
        <fullName evidence="2">Uncharacterized protein</fullName>
    </submittedName>
</protein>
<keyword evidence="1" id="KW-1133">Transmembrane helix</keyword>
<keyword evidence="3" id="KW-1185">Reference proteome</keyword>
<evidence type="ECO:0000256" key="1">
    <source>
        <dbReference type="SAM" id="Phobius"/>
    </source>
</evidence>
<evidence type="ECO:0000313" key="3">
    <source>
        <dbReference type="Proteomes" id="UP000279275"/>
    </source>
</evidence>
<feature type="transmembrane region" description="Helical" evidence="1">
    <location>
        <begin position="56"/>
        <end position="78"/>
    </location>
</feature>
<name>A0A3M2LKJ9_9NOCA</name>
<comment type="caution">
    <text evidence="2">The sequence shown here is derived from an EMBL/GenBank/DDBJ whole genome shotgun (WGS) entry which is preliminary data.</text>
</comment>
<gene>
    <name evidence="2" type="ORF">EBN03_03230</name>
</gene>
<sequence>MEAQVEAVESRAVRAVNPALTGSFVAGVGFVALTWTTTQAKSVRAVSPWQTDPYDVVVSFTEFVVPALLSLMALRMLVWRTGRHRHGHRIAH</sequence>
<reference evidence="2 3" key="1">
    <citation type="submission" date="2018-10" db="EMBL/GenBank/DDBJ databases">
        <title>Isolation from cow dung.</title>
        <authorList>
            <person name="Ling L."/>
        </authorList>
    </citation>
    <scope>NUCLEOTIDE SEQUENCE [LARGE SCALE GENOMIC DNA]</scope>
    <source>
        <strain evidence="2 3">NEAU-LL90</strain>
    </source>
</reference>
<keyword evidence="1" id="KW-0812">Transmembrane</keyword>
<feature type="transmembrane region" description="Helical" evidence="1">
    <location>
        <begin position="12"/>
        <end position="36"/>
    </location>
</feature>
<dbReference type="Proteomes" id="UP000279275">
    <property type="component" value="Unassembled WGS sequence"/>
</dbReference>
<dbReference type="AlphaFoldDB" id="A0A3M2LKJ9"/>